<dbReference type="SUPFAM" id="SSF53098">
    <property type="entry name" value="Ribonuclease H-like"/>
    <property type="match status" value="1"/>
</dbReference>
<feature type="compositionally biased region" description="Polar residues" evidence="6">
    <location>
        <begin position="428"/>
        <end position="443"/>
    </location>
</feature>
<keyword evidence="4" id="KW-0378">Hydrolase</keyword>
<evidence type="ECO:0000313" key="10">
    <source>
        <dbReference type="Proteomes" id="UP000541610"/>
    </source>
</evidence>
<keyword evidence="3" id="KW-0540">Nuclease</keyword>
<dbReference type="GO" id="GO:0008270">
    <property type="term" value="F:zinc ion binding"/>
    <property type="evidence" value="ECO:0007669"/>
    <property type="project" value="UniProtKB-KW"/>
</dbReference>
<evidence type="ECO:0000256" key="2">
    <source>
        <dbReference type="ARBA" id="ARBA00022695"/>
    </source>
</evidence>
<dbReference type="PROSITE" id="PS50158">
    <property type="entry name" value="ZF_CCHC"/>
    <property type="match status" value="1"/>
</dbReference>
<dbReference type="InterPro" id="IPR036397">
    <property type="entry name" value="RNaseH_sf"/>
</dbReference>
<dbReference type="Proteomes" id="UP000541610">
    <property type="component" value="Unassembled WGS sequence"/>
</dbReference>
<evidence type="ECO:0000256" key="3">
    <source>
        <dbReference type="ARBA" id="ARBA00022722"/>
    </source>
</evidence>
<dbReference type="EMBL" id="JABANP010000069">
    <property type="protein sequence ID" value="KAF4691858.1"/>
    <property type="molecule type" value="Genomic_DNA"/>
</dbReference>
<evidence type="ECO:0000256" key="4">
    <source>
        <dbReference type="ARBA" id="ARBA00022759"/>
    </source>
</evidence>
<dbReference type="InterPro" id="IPR012337">
    <property type="entry name" value="RNaseH-like_sf"/>
</dbReference>
<dbReference type="Gene3D" id="4.10.60.10">
    <property type="entry name" value="Zinc finger, CCHC-type"/>
    <property type="match status" value="1"/>
</dbReference>
<feature type="compositionally biased region" description="Low complexity" evidence="6">
    <location>
        <begin position="493"/>
        <end position="511"/>
    </location>
</feature>
<dbReference type="InterPro" id="IPR001584">
    <property type="entry name" value="Integrase_cat-core"/>
</dbReference>
<feature type="compositionally biased region" description="Low complexity" evidence="6">
    <location>
        <begin position="409"/>
        <end position="427"/>
    </location>
</feature>
<dbReference type="Gene3D" id="3.30.420.10">
    <property type="entry name" value="Ribonuclease H-like superfamily/Ribonuclease H"/>
    <property type="match status" value="1"/>
</dbReference>
<feature type="domain" description="Integrase catalytic" evidence="8">
    <location>
        <begin position="1388"/>
        <end position="1551"/>
    </location>
</feature>
<dbReference type="InterPro" id="IPR036875">
    <property type="entry name" value="Znf_CCHC_sf"/>
</dbReference>
<feature type="compositionally biased region" description="Basic and acidic residues" evidence="6">
    <location>
        <begin position="470"/>
        <end position="479"/>
    </location>
</feature>
<keyword evidence="5" id="KW-0863">Zinc-finger</keyword>
<dbReference type="GO" id="GO:0015074">
    <property type="term" value="P:DNA integration"/>
    <property type="evidence" value="ECO:0007669"/>
    <property type="project" value="InterPro"/>
</dbReference>
<feature type="compositionally biased region" description="Polar residues" evidence="6">
    <location>
        <begin position="177"/>
        <end position="192"/>
    </location>
</feature>
<proteinExistence type="predicted"/>
<dbReference type="SUPFAM" id="SSF57756">
    <property type="entry name" value="Retrovirus zinc finger-like domains"/>
    <property type="match status" value="1"/>
</dbReference>
<dbReference type="SUPFAM" id="SSF56672">
    <property type="entry name" value="DNA/RNA polymerases"/>
    <property type="match status" value="1"/>
</dbReference>
<dbReference type="OrthoDB" id="6343797at2759"/>
<organism evidence="9 10">
    <name type="scientific">Perkinsus olseni</name>
    <name type="common">Perkinsus atlanticus</name>
    <dbReference type="NCBI Taxonomy" id="32597"/>
    <lineage>
        <taxon>Eukaryota</taxon>
        <taxon>Sar</taxon>
        <taxon>Alveolata</taxon>
        <taxon>Perkinsozoa</taxon>
        <taxon>Perkinsea</taxon>
        <taxon>Perkinsida</taxon>
        <taxon>Perkinsidae</taxon>
        <taxon>Perkinsus</taxon>
    </lineage>
</organism>
<evidence type="ECO:0000259" key="8">
    <source>
        <dbReference type="PROSITE" id="PS50994"/>
    </source>
</evidence>
<evidence type="ECO:0000256" key="5">
    <source>
        <dbReference type="PROSITE-ProRule" id="PRU00047"/>
    </source>
</evidence>
<feature type="region of interest" description="Disordered" evidence="6">
    <location>
        <begin position="401"/>
        <end position="443"/>
    </location>
</feature>
<keyword evidence="5" id="KW-0862">Zinc</keyword>
<dbReference type="PANTHER" id="PTHR37984:SF5">
    <property type="entry name" value="PROTEIN NYNRIN-LIKE"/>
    <property type="match status" value="1"/>
</dbReference>
<feature type="region of interest" description="Disordered" evidence="6">
    <location>
        <begin position="470"/>
        <end position="511"/>
    </location>
</feature>
<protein>
    <submittedName>
        <fullName evidence="9">Uncharacterized protein</fullName>
    </submittedName>
</protein>
<feature type="domain" description="CCHC-type" evidence="7">
    <location>
        <begin position="449"/>
        <end position="464"/>
    </location>
</feature>
<keyword evidence="5" id="KW-0479">Metal-binding</keyword>
<dbReference type="InterPro" id="IPR043502">
    <property type="entry name" value="DNA/RNA_pol_sf"/>
</dbReference>
<dbReference type="InterPro" id="IPR001878">
    <property type="entry name" value="Znf_CCHC"/>
</dbReference>
<dbReference type="GO" id="GO:0003676">
    <property type="term" value="F:nucleic acid binding"/>
    <property type="evidence" value="ECO:0007669"/>
    <property type="project" value="InterPro"/>
</dbReference>
<name>A0A7J6P6W9_PEROL</name>
<dbReference type="PANTHER" id="PTHR37984">
    <property type="entry name" value="PROTEIN CBG26694"/>
    <property type="match status" value="1"/>
</dbReference>
<feature type="compositionally biased region" description="Low complexity" evidence="6">
    <location>
        <begin position="154"/>
        <end position="169"/>
    </location>
</feature>
<reference evidence="9 10" key="1">
    <citation type="submission" date="2020-04" db="EMBL/GenBank/DDBJ databases">
        <title>Perkinsus olseni comparative genomics.</title>
        <authorList>
            <person name="Bogema D.R."/>
        </authorList>
    </citation>
    <scope>NUCLEOTIDE SEQUENCE [LARGE SCALE GENOMIC DNA]</scope>
    <source>
        <strain evidence="9">00978-12</strain>
    </source>
</reference>
<feature type="region of interest" description="Disordered" evidence="6">
    <location>
        <begin position="151"/>
        <end position="196"/>
    </location>
</feature>
<evidence type="ECO:0000256" key="1">
    <source>
        <dbReference type="ARBA" id="ARBA00022679"/>
    </source>
</evidence>
<sequence>MTHDMAPRATSNSDNDDLPLSEIDDLVLDNVESLCLGKPLRLGIIMPKFQAMVGGALKEKDITLDSAGDFIWRCGEYYLETTLSSKPSEVLLTNFFDYVWPHFIDDLGLSDSIEASRERDIRARKITALKFLNFDKASIFEPSFPDRFPFYYRQSSPTPQNPSSSGSQPAVQPVKVESSSTSLSKGQASEATPSGIDSLLPVFSGVGGPITSQDRRDARKTVSNVELLQGGSFSGKDDSRSIRRVLVYLRDLANEECWSALEYREMLKRQVSREARAVVHPVAIRTYAELVSELRREVSGLLTAYGRGDFDKLESWNSLLQLRRGKTEQLSAFAQRFENAQQEARCLGNEIDDSQSALQFASAVNGKWTLSAATLIGTGVSSLNDLVSRLISEERVFRRSQNGSLPSDSVTTTTTSATATPVSVTTTLRPSNVTSGGTVASNSTSDKICHYCREAGHVKTNCPKLALKEARLRSNESRPTKLSGGKPLDDGKPAPSKSPATTPSSDPKASAMVLCDEPSQSNQSTDIGSAIRKVEICFPPLSVATSHENFEKAALFDTGATFNFIGRPLLISLEDAGYPCSVNEEIRHSVTLADGTKVSSNGCVQLLIRYDGSLRQLSFHIVPSLSPGLFIGWEGIAALGVFIDAGDNKIICSSDALVEESRQTPLLARIGTIDEDFIPVKKFDDTCDPQDDRWFHLSSAPAYRMRVRKLRPDEPRDTEEQVYCFELDLQGAMRPIDGLTHSGDYSGKLIQRLSPEEKKLFHDEIGSYTDKSWWRKEPVDDDDDENAASDVSPFPPITVFPVRQPGKSTPIRPCCDCRGVNSISERAGYLSADVTTLTSRLLGSYRRGDSFCTLDCSRAFYRLRTNVRLPLRVAGVLYSSNRVIFGLCSGPSSLEFAMDYLLRYTASLSSRFHSVRYDVVSGSRKVHRAWVYLDDITLSGSFSDVMAFKKMLVMTASKFGFSFPDSKQEILTPDSGQKRVTHLGSLWGIEDGVLKCFCKRNTARFDELCRVPVRSKRQYFALAGLLTDYPVGHARSRLAVDVMRSIVGSYKGDWDAKLDLSDDHVRQLDKLISIVKDDFERPCQHSSASGDNATLECDASSVGFGYIFKLGSFESSRAKPFSKSQSAWHVNRREAWCILQGLLANLPLLEEFTADREAPLRLTIMNVRLVFEKIAGVDNSAADELSRLLNSWGISSVEDTTTTTSSTPSTDLKALQTAAPSEELGEEPDINGPVEVCSQVMDIDSAKPDEVVKWLRSVQDGDSFISELRDFLSNESKNDYLRRLLKNEGRWYALDRHGLVVECRFRDGEAVPPRFCVLLPNDPTLLSNFARHYHETNGHCSLRYVQYLFTRDFVAPKFKQAAATIIKECPQCVEKRVKLASSGGRSSYGDSTADLDGVWCTVYSDIGDMLIKDRFGFRYFVALVDALSSFCWLVPLRSLEARELCRAVSGVCERIGWCHHFKSDNGGGYISRTFRALLSSQGVSWSGVPRHSPFSNGKAERCIGSVKAKFSTMSRAEKREWSVHLAYVNRCVNLVPLDNGLTAFETFFQRSYNSILDRKFAAVDDLVMQKTMDLEDKKLQGHLKSFPVGSWVRRCNPAVKDKARYKVVEVHKRSVGLQLNGDPDSPVVLEHVRNIVAANAPSS</sequence>
<accession>A0A7J6P6W9</accession>
<evidence type="ECO:0000259" key="7">
    <source>
        <dbReference type="PROSITE" id="PS50158"/>
    </source>
</evidence>
<keyword evidence="4" id="KW-0255">Endonuclease</keyword>
<evidence type="ECO:0000313" key="9">
    <source>
        <dbReference type="EMBL" id="KAF4691858.1"/>
    </source>
</evidence>
<dbReference type="Gene3D" id="2.40.70.10">
    <property type="entry name" value="Acid Proteases"/>
    <property type="match status" value="1"/>
</dbReference>
<dbReference type="PROSITE" id="PS50994">
    <property type="entry name" value="INTEGRASE"/>
    <property type="match status" value="1"/>
</dbReference>
<dbReference type="InterPro" id="IPR050951">
    <property type="entry name" value="Retrovirus_Pol_polyprotein"/>
</dbReference>
<evidence type="ECO:0000256" key="6">
    <source>
        <dbReference type="SAM" id="MobiDB-lite"/>
    </source>
</evidence>
<keyword evidence="2" id="KW-0548">Nucleotidyltransferase</keyword>
<dbReference type="GO" id="GO:0004519">
    <property type="term" value="F:endonuclease activity"/>
    <property type="evidence" value="ECO:0007669"/>
    <property type="project" value="UniProtKB-KW"/>
</dbReference>
<gene>
    <name evidence="9" type="ORF">FOZ60_014499</name>
</gene>
<dbReference type="CDD" id="cd00303">
    <property type="entry name" value="retropepsin_like"/>
    <property type="match status" value="1"/>
</dbReference>
<dbReference type="InterPro" id="IPR021109">
    <property type="entry name" value="Peptidase_aspartic_dom_sf"/>
</dbReference>
<keyword evidence="1" id="KW-0808">Transferase</keyword>
<comment type="caution">
    <text evidence="9">The sequence shown here is derived from an EMBL/GenBank/DDBJ whole genome shotgun (WGS) entry which is preliminary data.</text>
</comment>
<dbReference type="GO" id="GO:0016779">
    <property type="term" value="F:nucleotidyltransferase activity"/>
    <property type="evidence" value="ECO:0007669"/>
    <property type="project" value="UniProtKB-KW"/>
</dbReference>